<accession>I4B5S7</accession>
<proteinExistence type="inferred from homology"/>
<evidence type="ECO:0000259" key="2">
    <source>
        <dbReference type="Pfam" id="PF01425"/>
    </source>
</evidence>
<dbReference type="STRING" id="869212.Turpa_1987"/>
<dbReference type="InterPro" id="IPR036928">
    <property type="entry name" value="AS_sf"/>
</dbReference>
<dbReference type="OrthoDB" id="9811471at2"/>
<evidence type="ECO:0000313" key="3">
    <source>
        <dbReference type="EMBL" id="AFM12634.1"/>
    </source>
</evidence>
<feature type="domain" description="Amidase" evidence="2">
    <location>
        <begin position="34"/>
        <end position="452"/>
    </location>
</feature>
<dbReference type="InterPro" id="IPR020556">
    <property type="entry name" value="Amidase_CS"/>
</dbReference>
<evidence type="ECO:0000256" key="1">
    <source>
        <dbReference type="ARBA" id="ARBA00009199"/>
    </source>
</evidence>
<dbReference type="NCBIfam" id="NF005899">
    <property type="entry name" value="PRK07869.1"/>
    <property type="match status" value="1"/>
</dbReference>
<protein>
    <submittedName>
        <fullName evidence="3">Amidase</fullName>
    </submittedName>
</protein>
<gene>
    <name evidence="3" type="ordered locus">Turpa_1987</name>
</gene>
<sequence>MNKPVHAFTNDALGDDDATGIAELIRHRKLSALEVTEAAIARAQKVNSVLNAIEVPAFDAALYAANAPIGQAAFAGVPTFIKDNADLEGFPTRNGSRAFTAKIAAKHGDYTEQYLALGFNVLGKSSLPEFGFNASTEFAGEHPTRNPWNTDYSAGGSSGGSAALVAAGVVPIAHANDGGGSIRVPAACCGLVGLKPTRNRHRNNSSANSMPVNIVSEGVVTRSVRDTARFHAAMETVYKNPQLKPIGHVEGPSKKKLRIGLVIDSINGHATCAETRTVVEDTAKLLESLGHRVEAMPLPVPKSFIADFTLYWSMLAFLLGTFGRFVLAPDFDATKLDAFSRGLIDHYKKHILSTPMMLYRMYRSADLYAQVMKDYDAVLSPVLGHTVPKLGHLNPETPFETLFERLTEYVAFTPLNNAAGSPAISLPMGVSKAGLPIAVQFQAAHGDERTLLEIAFLLEAAKPFKKIMAS</sequence>
<reference evidence="3 4" key="1">
    <citation type="submission" date="2012-06" db="EMBL/GenBank/DDBJ databases">
        <title>The complete chromosome of genome of Turneriella parva DSM 21527.</title>
        <authorList>
            <consortium name="US DOE Joint Genome Institute (JGI-PGF)"/>
            <person name="Lucas S."/>
            <person name="Han J."/>
            <person name="Lapidus A."/>
            <person name="Bruce D."/>
            <person name="Goodwin L."/>
            <person name="Pitluck S."/>
            <person name="Peters L."/>
            <person name="Kyrpides N."/>
            <person name="Mavromatis K."/>
            <person name="Ivanova N."/>
            <person name="Mikhailova N."/>
            <person name="Chertkov O."/>
            <person name="Detter J.C."/>
            <person name="Tapia R."/>
            <person name="Han C."/>
            <person name="Land M."/>
            <person name="Hauser L."/>
            <person name="Markowitz V."/>
            <person name="Cheng J.-F."/>
            <person name="Hugenholtz P."/>
            <person name="Woyke T."/>
            <person name="Wu D."/>
            <person name="Gronow S."/>
            <person name="Wellnitz S."/>
            <person name="Brambilla E."/>
            <person name="Klenk H.-P."/>
            <person name="Eisen J.A."/>
        </authorList>
    </citation>
    <scope>NUCLEOTIDE SEQUENCE [LARGE SCALE GENOMIC DNA]</scope>
    <source>
        <strain evidence="4">ATCC BAA-1111 / DSM 21527 / NCTC 11395 / H</strain>
    </source>
</reference>
<dbReference type="KEGG" id="tpx:Turpa_1987"/>
<dbReference type="PANTHER" id="PTHR11895">
    <property type="entry name" value="TRANSAMIDASE"/>
    <property type="match status" value="1"/>
</dbReference>
<dbReference type="EMBL" id="CP002959">
    <property type="protein sequence ID" value="AFM12634.1"/>
    <property type="molecule type" value="Genomic_DNA"/>
</dbReference>
<evidence type="ECO:0000313" key="4">
    <source>
        <dbReference type="Proteomes" id="UP000006048"/>
    </source>
</evidence>
<dbReference type="InterPro" id="IPR000120">
    <property type="entry name" value="Amidase"/>
</dbReference>
<name>I4B5S7_TURPD</name>
<dbReference type="Proteomes" id="UP000006048">
    <property type="component" value="Chromosome"/>
</dbReference>
<dbReference type="AlphaFoldDB" id="I4B5S7"/>
<organism evidence="3 4">
    <name type="scientific">Turneriella parva (strain ATCC BAA-1111 / DSM 21527 / NCTC 11395 / H)</name>
    <name type="common">Leptospira parva</name>
    <dbReference type="NCBI Taxonomy" id="869212"/>
    <lineage>
        <taxon>Bacteria</taxon>
        <taxon>Pseudomonadati</taxon>
        <taxon>Spirochaetota</taxon>
        <taxon>Spirochaetia</taxon>
        <taxon>Leptospirales</taxon>
        <taxon>Leptospiraceae</taxon>
        <taxon>Turneriella</taxon>
    </lineage>
</organism>
<keyword evidence="4" id="KW-1185">Reference proteome</keyword>
<dbReference type="Gene3D" id="3.90.1300.10">
    <property type="entry name" value="Amidase signature (AS) domain"/>
    <property type="match status" value="1"/>
</dbReference>
<dbReference type="PANTHER" id="PTHR11895:SF7">
    <property type="entry name" value="GLUTAMYL-TRNA(GLN) AMIDOTRANSFERASE SUBUNIT A, MITOCHONDRIAL"/>
    <property type="match status" value="1"/>
</dbReference>
<dbReference type="PROSITE" id="PS00571">
    <property type="entry name" value="AMIDASES"/>
    <property type="match status" value="1"/>
</dbReference>
<dbReference type="InterPro" id="IPR023631">
    <property type="entry name" value="Amidase_dom"/>
</dbReference>
<dbReference type="PATRIC" id="fig|869212.3.peg.1991"/>
<dbReference type="HOGENOM" id="CLU_009600_0_4_12"/>
<dbReference type="RefSeq" id="WP_014803141.1">
    <property type="nucleotide sequence ID" value="NC_018020.1"/>
</dbReference>
<dbReference type="GO" id="GO:0003824">
    <property type="term" value="F:catalytic activity"/>
    <property type="evidence" value="ECO:0007669"/>
    <property type="project" value="InterPro"/>
</dbReference>
<dbReference type="Pfam" id="PF01425">
    <property type="entry name" value="Amidase"/>
    <property type="match status" value="1"/>
</dbReference>
<comment type="similarity">
    <text evidence="1">Belongs to the amidase family.</text>
</comment>
<dbReference type="SUPFAM" id="SSF75304">
    <property type="entry name" value="Amidase signature (AS) enzymes"/>
    <property type="match status" value="1"/>
</dbReference>